<dbReference type="PIRSF" id="PIRSF018267">
    <property type="entry name" value="VSR_endonuc"/>
    <property type="match status" value="1"/>
</dbReference>
<evidence type="ECO:0000256" key="5">
    <source>
        <dbReference type="ARBA" id="ARBA00023204"/>
    </source>
</evidence>
<dbReference type="GO" id="GO:0006298">
    <property type="term" value="P:mismatch repair"/>
    <property type="evidence" value="ECO:0007669"/>
    <property type="project" value="UniProtKB-UniRule"/>
</dbReference>
<dbReference type="InterPro" id="IPR011335">
    <property type="entry name" value="Restrct_endonuc-II-like"/>
</dbReference>
<dbReference type="CDD" id="cd00221">
    <property type="entry name" value="Vsr"/>
    <property type="match status" value="1"/>
</dbReference>
<keyword evidence="1 6" id="KW-0540">Nuclease</keyword>
<reference evidence="7 8" key="1">
    <citation type="submission" date="2018-01" db="EMBL/GenBank/DDBJ databases">
        <authorList>
            <person name="Gaut B.S."/>
            <person name="Morton B.R."/>
            <person name="Clegg M.T."/>
            <person name="Duvall M.R."/>
        </authorList>
    </citation>
    <scope>NUCLEOTIDE SEQUENCE [LARGE SCALE GENOMIC DNA]</scope>
    <source>
        <strain evidence="7">Cupriavidus taiwanensis cmp 52</strain>
    </source>
</reference>
<evidence type="ECO:0000256" key="3">
    <source>
        <dbReference type="ARBA" id="ARBA00022763"/>
    </source>
</evidence>
<evidence type="ECO:0000256" key="4">
    <source>
        <dbReference type="ARBA" id="ARBA00022801"/>
    </source>
</evidence>
<evidence type="ECO:0000313" key="8">
    <source>
        <dbReference type="Proteomes" id="UP000256805"/>
    </source>
</evidence>
<evidence type="ECO:0000313" key="7">
    <source>
        <dbReference type="EMBL" id="SPR95918.1"/>
    </source>
</evidence>
<dbReference type="NCBIfam" id="TIGR00632">
    <property type="entry name" value="vsr"/>
    <property type="match status" value="1"/>
</dbReference>
<dbReference type="EC" id="3.1.-.-" evidence="6"/>
<dbReference type="EMBL" id="OVTA01000001">
    <property type="protein sequence ID" value="SPR95918.1"/>
    <property type="molecule type" value="Genomic_DNA"/>
</dbReference>
<dbReference type="Gene3D" id="3.40.960.10">
    <property type="entry name" value="VSR Endonuclease"/>
    <property type="match status" value="1"/>
</dbReference>
<protein>
    <recommendedName>
        <fullName evidence="6">Very short patch repair endonuclease</fullName>
        <ecNumber evidence="6">3.1.-.-</ecNumber>
    </recommendedName>
</protein>
<evidence type="ECO:0000256" key="1">
    <source>
        <dbReference type="ARBA" id="ARBA00022722"/>
    </source>
</evidence>
<accession>A0A375ITL9</accession>
<name>A0A375ITL9_9BURK</name>
<comment type="function">
    <text evidence="6">May nick specific sequences that contain T:G mispairs resulting from m5C-deamination.</text>
</comment>
<dbReference type="AlphaFoldDB" id="A0A375ITL9"/>
<proteinExistence type="inferred from homology"/>
<organism evidence="7 8">
    <name type="scientific">Cupriavidus taiwanensis</name>
    <dbReference type="NCBI Taxonomy" id="164546"/>
    <lineage>
        <taxon>Bacteria</taxon>
        <taxon>Pseudomonadati</taxon>
        <taxon>Pseudomonadota</taxon>
        <taxon>Betaproteobacteria</taxon>
        <taxon>Burkholderiales</taxon>
        <taxon>Burkholderiaceae</taxon>
        <taxon>Cupriavidus</taxon>
    </lineage>
</organism>
<dbReference type="Proteomes" id="UP000256805">
    <property type="component" value="Unassembled WGS sequence"/>
</dbReference>
<comment type="similarity">
    <text evidence="6">Belongs to the vsr family.</text>
</comment>
<dbReference type="GO" id="GO:0016787">
    <property type="term" value="F:hydrolase activity"/>
    <property type="evidence" value="ECO:0007669"/>
    <property type="project" value="UniProtKB-KW"/>
</dbReference>
<keyword evidence="5 6" id="KW-0234">DNA repair</keyword>
<sequence>MGDLMDIVSPEKRSRMMAGIKGKNTKPEMLVRKLVHRMGFRFRLHRKDLPGSPDLVFPRLRRVIFVHGCFWHRHPGCRFAYTPKSNAQFWHDKLEANTARDAMATRALDALGWKVLIVWECEVSNLPALARRLNSFLAAEQR</sequence>
<keyword evidence="3 6" id="KW-0227">DNA damage</keyword>
<keyword evidence="4 6" id="KW-0378">Hydrolase</keyword>
<gene>
    <name evidence="7" type="primary">vsr</name>
    <name evidence="7" type="ORF">CBM2634_A10121</name>
</gene>
<dbReference type="SUPFAM" id="SSF52980">
    <property type="entry name" value="Restriction endonuclease-like"/>
    <property type="match status" value="1"/>
</dbReference>
<evidence type="ECO:0000256" key="2">
    <source>
        <dbReference type="ARBA" id="ARBA00022759"/>
    </source>
</evidence>
<keyword evidence="2 6" id="KW-0255">Endonuclease</keyword>
<dbReference type="Pfam" id="PF03852">
    <property type="entry name" value="Vsr"/>
    <property type="match status" value="1"/>
</dbReference>
<dbReference type="InterPro" id="IPR004603">
    <property type="entry name" value="DNA_mismatch_endonuc_vsr"/>
</dbReference>
<dbReference type="GO" id="GO:0004519">
    <property type="term" value="F:endonuclease activity"/>
    <property type="evidence" value="ECO:0007669"/>
    <property type="project" value="UniProtKB-KW"/>
</dbReference>
<evidence type="ECO:0000256" key="6">
    <source>
        <dbReference type="PIRNR" id="PIRNR018267"/>
    </source>
</evidence>